<accession>A0AAD9PAC6</accession>
<dbReference type="AlphaFoldDB" id="A0AAD9PAC6"/>
<dbReference type="Pfam" id="PF03171">
    <property type="entry name" value="2OG-FeII_Oxy"/>
    <property type="match status" value="1"/>
</dbReference>
<feature type="domain" description="Isopenicillin N synthase-like Fe(2+) 2OG dioxygenase" evidence="1">
    <location>
        <begin position="113"/>
        <end position="164"/>
    </location>
</feature>
<name>A0AAD9PAC6_RIDPI</name>
<dbReference type="InterPro" id="IPR044861">
    <property type="entry name" value="IPNS-like_FE2OG_OXY"/>
</dbReference>
<evidence type="ECO:0000259" key="1">
    <source>
        <dbReference type="Pfam" id="PF03171"/>
    </source>
</evidence>
<dbReference type="EMBL" id="JAODUO010000065">
    <property type="protein sequence ID" value="KAK2190881.1"/>
    <property type="molecule type" value="Genomic_DNA"/>
</dbReference>
<evidence type="ECO:0000313" key="3">
    <source>
        <dbReference type="Proteomes" id="UP001209878"/>
    </source>
</evidence>
<protein>
    <recommendedName>
        <fullName evidence="1">Isopenicillin N synthase-like Fe(2+) 2OG dioxygenase domain-containing protein</fullName>
    </recommendedName>
</protein>
<dbReference type="SUPFAM" id="SSF51197">
    <property type="entry name" value="Clavaminate synthase-like"/>
    <property type="match status" value="1"/>
</dbReference>
<evidence type="ECO:0000313" key="2">
    <source>
        <dbReference type="EMBL" id="KAK2190881.1"/>
    </source>
</evidence>
<sequence length="170" mass="18958">MYNKFTKNAESLNPNRPGDLKEAFNICNDTQMEQLWPDDEVPGLRSAGQQFSQQCWTLAQRILLLMGHGLRLDDPSYFSRLHAKSSANNSTTLRCLFYPPLNHDSVAQSRRSVCPATPVSGTVLVNIGDVMARWTADKLISTKHRVVIPETQVNRAKARMSACCLLHASG</sequence>
<reference evidence="2" key="1">
    <citation type="journal article" date="2023" name="Mol. Biol. Evol.">
        <title>Third-Generation Sequencing Reveals the Adaptive Role of the Epigenome in Three Deep-Sea Polychaetes.</title>
        <authorList>
            <person name="Perez M."/>
            <person name="Aroh O."/>
            <person name="Sun Y."/>
            <person name="Lan Y."/>
            <person name="Juniper S.K."/>
            <person name="Young C.R."/>
            <person name="Angers B."/>
            <person name="Qian P.Y."/>
        </authorList>
    </citation>
    <scope>NUCLEOTIDE SEQUENCE</scope>
    <source>
        <strain evidence="2">R07B-5</strain>
    </source>
</reference>
<gene>
    <name evidence="2" type="ORF">NP493_65g01006</name>
</gene>
<proteinExistence type="predicted"/>
<dbReference type="Gene3D" id="2.60.120.330">
    <property type="entry name" value="B-lactam Antibiotic, Isopenicillin N Synthase, Chain"/>
    <property type="match status" value="2"/>
</dbReference>
<organism evidence="2 3">
    <name type="scientific">Ridgeia piscesae</name>
    <name type="common">Tubeworm</name>
    <dbReference type="NCBI Taxonomy" id="27915"/>
    <lineage>
        <taxon>Eukaryota</taxon>
        <taxon>Metazoa</taxon>
        <taxon>Spiralia</taxon>
        <taxon>Lophotrochozoa</taxon>
        <taxon>Annelida</taxon>
        <taxon>Polychaeta</taxon>
        <taxon>Sedentaria</taxon>
        <taxon>Canalipalpata</taxon>
        <taxon>Sabellida</taxon>
        <taxon>Siboglinidae</taxon>
        <taxon>Ridgeia</taxon>
    </lineage>
</organism>
<keyword evidence="3" id="KW-1185">Reference proteome</keyword>
<dbReference type="InterPro" id="IPR027443">
    <property type="entry name" value="IPNS-like_sf"/>
</dbReference>
<comment type="caution">
    <text evidence="2">The sequence shown here is derived from an EMBL/GenBank/DDBJ whole genome shotgun (WGS) entry which is preliminary data.</text>
</comment>
<dbReference type="Proteomes" id="UP001209878">
    <property type="component" value="Unassembled WGS sequence"/>
</dbReference>